<evidence type="ECO:0000256" key="3">
    <source>
        <dbReference type="ARBA" id="ARBA00022896"/>
    </source>
</evidence>
<dbReference type="Proteomes" id="UP000256542">
    <property type="component" value="Unassembled WGS sequence"/>
</dbReference>
<feature type="domain" description="Fe2OG dioxygenase" evidence="7">
    <location>
        <begin position="131"/>
        <end position="257"/>
    </location>
</feature>
<comment type="caution">
    <text evidence="8">The sequence shown here is derived from an EMBL/GenBank/DDBJ whole genome shotgun (WGS) entry which is preliminary data.</text>
</comment>
<keyword evidence="6" id="KW-0408">Iron</keyword>
<dbReference type="InterPro" id="IPR045054">
    <property type="entry name" value="P4HA-like"/>
</dbReference>
<dbReference type="AlphaFoldDB" id="A0A3E0DSP5"/>
<dbReference type="Gene3D" id="2.60.120.620">
    <property type="entry name" value="q2cbj1_9rhob like domain"/>
    <property type="match status" value="1"/>
</dbReference>
<keyword evidence="4 8" id="KW-0223">Dioxygenase</keyword>
<dbReference type="InterPro" id="IPR006620">
    <property type="entry name" value="Pro_4_hyd_alph"/>
</dbReference>
<dbReference type="PROSITE" id="PS51471">
    <property type="entry name" value="FE2OG_OXY"/>
    <property type="match status" value="1"/>
</dbReference>
<dbReference type="InterPro" id="IPR005123">
    <property type="entry name" value="Oxoglu/Fe-dep_dioxygenase_dom"/>
</dbReference>
<evidence type="ECO:0000256" key="6">
    <source>
        <dbReference type="ARBA" id="ARBA00023004"/>
    </source>
</evidence>
<dbReference type="OrthoDB" id="269774at2"/>
<evidence type="ECO:0000259" key="7">
    <source>
        <dbReference type="PROSITE" id="PS51471"/>
    </source>
</evidence>
<dbReference type="SMART" id="SM00702">
    <property type="entry name" value="P4Hc"/>
    <property type="match status" value="1"/>
</dbReference>
<evidence type="ECO:0000256" key="4">
    <source>
        <dbReference type="ARBA" id="ARBA00022964"/>
    </source>
</evidence>
<dbReference type="PANTHER" id="PTHR10869:SF247">
    <property type="entry name" value="FE2OG DIOXYGENASE DOMAIN-CONTAINING PROTEIN"/>
    <property type="match status" value="1"/>
</dbReference>
<keyword evidence="9" id="KW-1185">Reference proteome</keyword>
<evidence type="ECO:0000313" key="9">
    <source>
        <dbReference type="Proteomes" id="UP000256542"/>
    </source>
</evidence>
<gene>
    <name evidence="8" type="ORF">DFP81_101118</name>
</gene>
<evidence type="ECO:0000313" key="8">
    <source>
        <dbReference type="EMBL" id="REG86553.1"/>
    </source>
</evidence>
<dbReference type="GO" id="GO:0031418">
    <property type="term" value="F:L-ascorbic acid binding"/>
    <property type="evidence" value="ECO:0007669"/>
    <property type="project" value="UniProtKB-KW"/>
</dbReference>
<dbReference type="PANTHER" id="PTHR10869">
    <property type="entry name" value="PROLYL 4-HYDROXYLASE ALPHA SUBUNIT"/>
    <property type="match status" value="1"/>
</dbReference>
<sequence>MKQINPEDFFVAAYESGRVSQRLPLWGSASDNPLSLASGSSNQIERKEIAGVPGAFQLLNVFSEEECKAFIQATETMGYTEDAAVSLGRNVRHNMNLNWIIDEVTERTIWQRISPFLAKEAAQLERAALGLNQRCRFYRYQSGDFFGIHTDGAWPGSRIINGQPVVDSFGDRYSLYTCLIFLSEDFSGGETQFLVDQDDPSLPARKLKNAQQVEVRTPVGGLLFFPHGSHPLHCLHGSTIITEGVKYIIRSDVLFAL</sequence>
<keyword evidence="2" id="KW-0479">Metal-binding</keyword>
<dbReference type="GO" id="GO:0005506">
    <property type="term" value="F:iron ion binding"/>
    <property type="evidence" value="ECO:0007669"/>
    <property type="project" value="InterPro"/>
</dbReference>
<keyword evidence="5" id="KW-0560">Oxidoreductase</keyword>
<dbReference type="GO" id="GO:0004656">
    <property type="term" value="F:procollagen-proline 4-dioxygenase activity"/>
    <property type="evidence" value="ECO:0007669"/>
    <property type="project" value="TreeGrafter"/>
</dbReference>
<protein>
    <submittedName>
        <fullName evidence="8">Putative 2-oxoglutarate/Fe(II)-dependent dioxygenase YbiX</fullName>
    </submittedName>
</protein>
<evidence type="ECO:0000256" key="5">
    <source>
        <dbReference type="ARBA" id="ARBA00023002"/>
    </source>
</evidence>
<proteinExistence type="predicted"/>
<dbReference type="EMBL" id="QUNG01000001">
    <property type="protein sequence ID" value="REG86553.1"/>
    <property type="molecule type" value="Genomic_DNA"/>
</dbReference>
<name>A0A3E0DSP5_9GAMM</name>
<evidence type="ECO:0000256" key="1">
    <source>
        <dbReference type="ARBA" id="ARBA00001961"/>
    </source>
</evidence>
<accession>A0A3E0DSP5</accession>
<reference evidence="8 9" key="1">
    <citation type="submission" date="2018-08" db="EMBL/GenBank/DDBJ databases">
        <title>Genomic Encyclopedia of Type Strains, Phase III (KMG-III): the genomes of soil and plant-associated and newly described type strains.</title>
        <authorList>
            <person name="Whitman W."/>
        </authorList>
    </citation>
    <scope>NUCLEOTIDE SEQUENCE [LARGE SCALE GENOMIC DNA]</scope>
    <source>
        <strain evidence="8 9">CECT 7375</strain>
    </source>
</reference>
<organism evidence="8 9">
    <name type="scientific">Marinomonas pollencensis</name>
    <dbReference type="NCBI Taxonomy" id="491954"/>
    <lineage>
        <taxon>Bacteria</taxon>
        <taxon>Pseudomonadati</taxon>
        <taxon>Pseudomonadota</taxon>
        <taxon>Gammaproteobacteria</taxon>
        <taxon>Oceanospirillales</taxon>
        <taxon>Oceanospirillaceae</taxon>
        <taxon>Marinomonas</taxon>
    </lineage>
</organism>
<evidence type="ECO:0000256" key="2">
    <source>
        <dbReference type="ARBA" id="ARBA00022723"/>
    </source>
</evidence>
<dbReference type="RefSeq" id="WP_115895818.1">
    <property type="nucleotide sequence ID" value="NZ_QUNG01000001.1"/>
</dbReference>
<comment type="cofactor">
    <cofactor evidence="1">
        <name>L-ascorbate</name>
        <dbReference type="ChEBI" id="CHEBI:38290"/>
    </cofactor>
</comment>
<keyword evidence="3" id="KW-0847">Vitamin C</keyword>